<evidence type="ECO:0000256" key="7">
    <source>
        <dbReference type="ARBA" id="ARBA00023010"/>
    </source>
</evidence>
<organism evidence="10 11">
    <name type="scientific">Limnospira indica PCC 8005</name>
    <dbReference type="NCBI Taxonomy" id="376219"/>
    <lineage>
        <taxon>Bacteria</taxon>
        <taxon>Bacillati</taxon>
        <taxon>Cyanobacteriota</taxon>
        <taxon>Cyanophyceae</taxon>
        <taxon>Oscillatoriophycideae</taxon>
        <taxon>Oscillatoriales</taxon>
        <taxon>Sirenicapillariaceae</taxon>
        <taxon>Limnospira</taxon>
    </lineage>
</organism>
<keyword evidence="6 9" id="KW-1133">Transmembrane helix</keyword>
<dbReference type="GO" id="GO:0031676">
    <property type="term" value="C:plasma membrane-derived thylakoid membrane"/>
    <property type="evidence" value="ECO:0007669"/>
    <property type="project" value="UniProtKB-SubCell"/>
</dbReference>
<evidence type="ECO:0000256" key="4">
    <source>
        <dbReference type="ARBA" id="ARBA00022692"/>
    </source>
</evidence>
<evidence type="ECO:0000313" key="10">
    <source>
        <dbReference type="EMBL" id="CDM98349.1"/>
    </source>
</evidence>
<dbReference type="NCBIfam" id="TIGR00964">
    <property type="entry name" value="secE_bact"/>
    <property type="match status" value="1"/>
</dbReference>
<dbReference type="InterPro" id="IPR001901">
    <property type="entry name" value="Translocase_SecE/Sec61-g"/>
</dbReference>
<dbReference type="GO" id="GO:0009306">
    <property type="term" value="P:protein secretion"/>
    <property type="evidence" value="ECO:0007669"/>
    <property type="project" value="UniProtKB-UniRule"/>
</dbReference>
<evidence type="ECO:0000256" key="6">
    <source>
        <dbReference type="ARBA" id="ARBA00022989"/>
    </source>
</evidence>
<proteinExistence type="inferred from homology"/>
<dbReference type="Pfam" id="PF00584">
    <property type="entry name" value="SecE"/>
    <property type="match status" value="1"/>
</dbReference>
<evidence type="ECO:0000256" key="1">
    <source>
        <dbReference type="ARBA" id="ARBA00004370"/>
    </source>
</evidence>
<dbReference type="Proteomes" id="UP000032946">
    <property type="component" value="Chromosome"/>
</dbReference>
<name>A0A9P1KLN3_9CYAN</name>
<evidence type="ECO:0000313" key="11">
    <source>
        <dbReference type="Proteomes" id="UP000032946"/>
    </source>
</evidence>
<keyword evidence="9" id="KW-0997">Cell inner membrane</keyword>
<evidence type="ECO:0000256" key="5">
    <source>
        <dbReference type="ARBA" id="ARBA00022927"/>
    </source>
</evidence>
<sequence>MPQLLKSTVKLKITRGKAVSKKEEAGIQEVPKGFSVGGFLKETKEELDKVVWPTRQQLLSESAGVLLMVMLSATLIYLIDNFFRWSSGQVFG</sequence>
<keyword evidence="3 9" id="KW-1003">Cell membrane</keyword>
<evidence type="ECO:0000256" key="3">
    <source>
        <dbReference type="ARBA" id="ARBA00022475"/>
    </source>
</evidence>
<dbReference type="Gene3D" id="1.20.5.1030">
    <property type="entry name" value="Preprotein translocase secy subunit"/>
    <property type="match status" value="1"/>
</dbReference>
<protein>
    <recommendedName>
        <fullName evidence="9">Protein translocase subunit SecE</fullName>
    </recommendedName>
</protein>
<keyword evidence="9" id="KW-0793">Thylakoid</keyword>
<evidence type="ECO:0000256" key="9">
    <source>
        <dbReference type="HAMAP-Rule" id="MF_00422"/>
    </source>
</evidence>
<dbReference type="GO" id="GO:0006605">
    <property type="term" value="P:protein targeting"/>
    <property type="evidence" value="ECO:0007669"/>
    <property type="project" value="UniProtKB-UniRule"/>
</dbReference>
<dbReference type="PANTHER" id="PTHR33910:SF1">
    <property type="entry name" value="PROTEIN TRANSLOCASE SUBUNIT SECE"/>
    <property type="match status" value="1"/>
</dbReference>
<keyword evidence="8 9" id="KW-0472">Membrane</keyword>
<comment type="function">
    <text evidence="9">Essential subunit of the Sec protein translocation channel SecYEG. Clamps together the 2 halves of SecY. May contact the channel plug during translocation.</text>
</comment>
<keyword evidence="7 9" id="KW-0811">Translocation</keyword>
<dbReference type="EMBL" id="FO818640">
    <property type="protein sequence ID" value="CDM98349.1"/>
    <property type="molecule type" value="Genomic_DNA"/>
</dbReference>
<dbReference type="GO" id="GO:0008320">
    <property type="term" value="F:protein transmembrane transporter activity"/>
    <property type="evidence" value="ECO:0007669"/>
    <property type="project" value="UniProtKB-UniRule"/>
</dbReference>
<keyword evidence="5 9" id="KW-0653">Protein transport</keyword>
<keyword evidence="2 9" id="KW-0813">Transport</keyword>
<comment type="subcellular location">
    <subcellularLocation>
        <location evidence="9">Cell inner membrane</location>
        <topology evidence="9">Single-pass membrane protein</topology>
    </subcellularLocation>
    <subcellularLocation>
        <location evidence="9">Cellular thylakoid membrane</location>
        <topology evidence="9">Single-pass membrane protein</topology>
    </subcellularLocation>
    <subcellularLocation>
        <location evidence="1">Membrane</location>
    </subcellularLocation>
</comment>
<keyword evidence="11" id="KW-1185">Reference proteome</keyword>
<dbReference type="HAMAP" id="MF_00422">
    <property type="entry name" value="SecE"/>
    <property type="match status" value="1"/>
</dbReference>
<dbReference type="InterPro" id="IPR038379">
    <property type="entry name" value="SecE_sf"/>
</dbReference>
<comment type="similarity">
    <text evidence="9">Belongs to the SecE/SEC61-gamma family.</text>
</comment>
<evidence type="ECO:0000256" key="2">
    <source>
        <dbReference type="ARBA" id="ARBA00022448"/>
    </source>
</evidence>
<reference evidence="10 11" key="1">
    <citation type="submission" date="2014-02" db="EMBL/GenBank/DDBJ databases">
        <authorList>
            <person name="Genoscope - CEA"/>
        </authorList>
    </citation>
    <scope>NUCLEOTIDE SEQUENCE [LARGE SCALE GENOMIC DNA]</scope>
    <source>
        <strain evidence="10 11">PCC 8005</strain>
    </source>
</reference>
<feature type="transmembrane region" description="Helical" evidence="9">
    <location>
        <begin position="58"/>
        <end position="79"/>
    </location>
</feature>
<accession>A0A9P1KLN3</accession>
<dbReference type="PANTHER" id="PTHR33910">
    <property type="entry name" value="PROTEIN TRANSLOCASE SUBUNIT SECE"/>
    <property type="match status" value="1"/>
</dbReference>
<dbReference type="InterPro" id="IPR005807">
    <property type="entry name" value="SecE_bac"/>
</dbReference>
<dbReference type="AlphaFoldDB" id="A0A9P1KLN3"/>
<dbReference type="GO" id="GO:0065002">
    <property type="term" value="P:intracellular protein transmembrane transport"/>
    <property type="evidence" value="ECO:0007669"/>
    <property type="project" value="UniProtKB-UniRule"/>
</dbReference>
<keyword evidence="4 9" id="KW-0812">Transmembrane</keyword>
<evidence type="ECO:0000256" key="8">
    <source>
        <dbReference type="ARBA" id="ARBA00023136"/>
    </source>
</evidence>
<comment type="subunit">
    <text evidence="9">Component of the Sec protein translocase complex. Heterotrimer consisting of SecY, SecE and SecG subunits. The heterotrimers can form oligomers, although 1 heterotrimer is thought to be able to translocate proteins. Interacts with the ribosome. Interacts with SecDF, and other proteins may be involved. Interacts with SecA.</text>
</comment>
<gene>
    <name evidence="9 10" type="primary">secE</name>
    <name evidence="10" type="ORF">ARTHRO_60950</name>
</gene>
<dbReference type="GO" id="GO:0043952">
    <property type="term" value="P:protein transport by the Sec complex"/>
    <property type="evidence" value="ECO:0007669"/>
    <property type="project" value="UniProtKB-UniRule"/>
</dbReference>